<dbReference type="EMBL" id="JAPZVQ010000001">
    <property type="protein sequence ID" value="MDA1383867.1"/>
    <property type="molecule type" value="Genomic_DNA"/>
</dbReference>
<evidence type="ECO:0000256" key="1">
    <source>
        <dbReference type="ARBA" id="ARBA00006383"/>
    </source>
</evidence>
<evidence type="ECO:0000256" key="3">
    <source>
        <dbReference type="ARBA" id="ARBA00023315"/>
    </source>
</evidence>
<dbReference type="EMBL" id="JAVDYD010000001">
    <property type="protein sequence ID" value="MDR7341142.1"/>
    <property type="molecule type" value="Genomic_DNA"/>
</dbReference>
<dbReference type="GO" id="GO:0046353">
    <property type="term" value="F:aminoglycoside 3-N-acetyltransferase activity"/>
    <property type="evidence" value="ECO:0007669"/>
    <property type="project" value="UniProtKB-EC"/>
</dbReference>
<dbReference type="PANTHER" id="PTHR11104:SF0">
    <property type="entry name" value="SPBETA PROPHAGE-DERIVED AMINOGLYCOSIDE N(3')-ACETYLTRANSFERASE-LIKE PROTEIN YOKD"/>
    <property type="match status" value="1"/>
</dbReference>
<reference evidence="5" key="1">
    <citation type="submission" date="2022-12" db="EMBL/GenBank/DDBJ databases">
        <title>Gycomyces niveus sp.nov., a novel actinomycete isolated from soil in Shouguang.</title>
        <authorList>
            <person name="Yang X."/>
        </authorList>
    </citation>
    <scope>NUCLEOTIDE SEQUENCE</scope>
    <source>
        <strain evidence="5">DSM 44724</strain>
    </source>
</reference>
<comment type="similarity">
    <text evidence="1 4">Belongs to the antibiotic N-acetyltransferase family.</text>
</comment>
<keyword evidence="3 4" id="KW-0012">Acyltransferase</keyword>
<comment type="caution">
    <text evidence="5">The sequence shown here is derived from an EMBL/GenBank/DDBJ whole genome shotgun (WGS) entry which is preliminary data.</text>
</comment>
<keyword evidence="2 4" id="KW-0808">Transferase</keyword>
<organism evidence="5 7">
    <name type="scientific">Glycomyces lechevalierae</name>
    <dbReference type="NCBI Taxonomy" id="256034"/>
    <lineage>
        <taxon>Bacteria</taxon>
        <taxon>Bacillati</taxon>
        <taxon>Actinomycetota</taxon>
        <taxon>Actinomycetes</taxon>
        <taxon>Glycomycetales</taxon>
        <taxon>Glycomycetaceae</taxon>
        <taxon>Glycomyces</taxon>
    </lineage>
</organism>
<dbReference type="AlphaFoldDB" id="A0A9X3SUP9"/>
<gene>
    <name evidence="5" type="primary">aac(3)</name>
    <name evidence="6" type="ORF">J2S69_004861</name>
    <name evidence="5" type="ORF">O2L01_02625</name>
</gene>
<sequence length="266" mass="28156">MSATVITRSSLAADLRRIGLSEGDAVMVHAAFGKVGPVLGGPDALVDALLEVVGPQGTVLSYQDWELSVDVWDEHGRVRPELRDHVPPFDPATARPARDHGVLAAVIGTRAGVRRSGNPGASVAALGARAEAFTVGHPLDYGYGADSPFARLVAAGGRVLMVGAPLDTMTLLHHAEHLADLPGKRRIEIEYPLAAPTGTAWRVVEEFDTSEPVVPGPPEDYFRLIVEDFLATGAGERARIGEADSVLVDAPAMVDFAVGWLESRYG</sequence>
<dbReference type="InterPro" id="IPR028345">
    <property type="entry name" value="Antibiotic_NAT-like"/>
</dbReference>
<dbReference type="InterPro" id="IPR003679">
    <property type="entry name" value="Amioglycoside_AcTrfase"/>
</dbReference>
<accession>A0A9X3SUP9</accession>
<dbReference type="Proteomes" id="UP001183604">
    <property type="component" value="Unassembled WGS sequence"/>
</dbReference>
<name>A0A9X3SUP9_9ACTN</name>
<dbReference type="RefSeq" id="WP_270120183.1">
    <property type="nucleotide sequence ID" value="NZ_BAAAOM010000001.1"/>
</dbReference>
<comment type="catalytic activity">
    <reaction evidence="4">
        <text>a 2-deoxystreptamine antibiotic + acetyl-CoA = an N(3)-acetyl-2-deoxystreptamine antibiotic + CoA + H(+)</text>
        <dbReference type="Rhea" id="RHEA:12665"/>
        <dbReference type="ChEBI" id="CHEBI:15378"/>
        <dbReference type="ChEBI" id="CHEBI:57287"/>
        <dbReference type="ChEBI" id="CHEBI:57288"/>
        <dbReference type="ChEBI" id="CHEBI:57921"/>
        <dbReference type="ChEBI" id="CHEBI:77452"/>
        <dbReference type="EC" id="2.3.1.81"/>
    </reaction>
</comment>
<evidence type="ECO:0000313" key="5">
    <source>
        <dbReference type="EMBL" id="MDA1383867.1"/>
    </source>
</evidence>
<evidence type="ECO:0000256" key="2">
    <source>
        <dbReference type="ARBA" id="ARBA00022679"/>
    </source>
</evidence>
<proteinExistence type="inferred from homology"/>
<dbReference type="Proteomes" id="UP001145799">
    <property type="component" value="Unassembled WGS sequence"/>
</dbReference>
<evidence type="ECO:0000313" key="8">
    <source>
        <dbReference type="Proteomes" id="UP001183604"/>
    </source>
</evidence>
<evidence type="ECO:0000313" key="6">
    <source>
        <dbReference type="EMBL" id="MDR7341142.1"/>
    </source>
</evidence>
<dbReference type="NCBIfam" id="NF033082">
    <property type="entry name" value="AAC_3"/>
    <property type="match status" value="1"/>
</dbReference>
<dbReference type="Pfam" id="PF02522">
    <property type="entry name" value="Antibiotic_NAT"/>
    <property type="match status" value="1"/>
</dbReference>
<evidence type="ECO:0000313" key="7">
    <source>
        <dbReference type="Proteomes" id="UP001145799"/>
    </source>
</evidence>
<evidence type="ECO:0000256" key="4">
    <source>
        <dbReference type="RuleBase" id="RU365031"/>
    </source>
</evidence>
<dbReference type="PANTHER" id="PTHR11104">
    <property type="entry name" value="AMINOGLYCOSIDE N3-ACETYLTRANSFERASE"/>
    <property type="match status" value="1"/>
</dbReference>
<dbReference type="GO" id="GO:0046677">
    <property type="term" value="P:response to antibiotic"/>
    <property type="evidence" value="ECO:0007669"/>
    <property type="project" value="UniProtKB-KW"/>
</dbReference>
<keyword evidence="4" id="KW-0046">Antibiotic resistance</keyword>
<protein>
    <recommendedName>
        <fullName evidence="4">Aminoglycoside N(3)-acetyltransferase</fullName>
        <ecNumber evidence="4">2.3.1.-</ecNumber>
    </recommendedName>
</protein>
<dbReference type="SUPFAM" id="SSF110710">
    <property type="entry name" value="TTHA0583/YokD-like"/>
    <property type="match status" value="1"/>
</dbReference>
<dbReference type="EC" id="2.3.1.-" evidence="4"/>
<keyword evidence="8" id="KW-1185">Reference proteome</keyword>
<reference evidence="6 8" key="2">
    <citation type="submission" date="2023-07" db="EMBL/GenBank/DDBJ databases">
        <title>Sequencing the genomes of 1000 actinobacteria strains.</title>
        <authorList>
            <person name="Klenk H.-P."/>
        </authorList>
    </citation>
    <scope>NUCLEOTIDE SEQUENCE [LARGE SCALE GENOMIC DNA]</scope>
    <source>
        <strain evidence="6 8">DSM 44724</strain>
    </source>
</reference>